<sequence length="290" mass="34008">MSLITKEEQLQVDGLIEKLPELVEEAKYDELYGYQLDPKGDFYDEEVTKTLVIKFLRANKFDLELAKTQLSKTLKWRKEFNPLSAGFSEDHDEKFDIISYITWYEKNSSNEKVVTFNVYGNVTNPKDIFGDLDKFLRWRIGIMEKSIQILNFKDPDNSSMVQLHDYKKLSFLKMDPDVKNGSKATITIFQDYYPELLSEKFFVNIPTILSWVYLFVSRFVSEETRKKFKVLGNGTDVAKYLGDQIPKEYGGKSKQSLKEQRFDFDNSNKEFQLSEYAAFLLSKQFTEELD</sequence>
<evidence type="ECO:0000256" key="13">
    <source>
        <dbReference type="ARBA" id="ARBA00023136"/>
    </source>
</evidence>
<dbReference type="SUPFAM" id="SSF46938">
    <property type="entry name" value="CRAL/TRIO N-terminal domain"/>
    <property type="match status" value="1"/>
</dbReference>
<dbReference type="InterPro" id="IPR001251">
    <property type="entry name" value="CRAL-TRIO_dom"/>
</dbReference>
<reference evidence="19" key="1">
    <citation type="submission" date="2016-05" db="EMBL/GenBank/DDBJ databases">
        <title>Comparative genomics of biotechnologically important yeasts.</title>
        <authorList>
            <consortium name="DOE Joint Genome Institute"/>
            <person name="Riley R."/>
            <person name="Haridas S."/>
            <person name="Wolfe K.H."/>
            <person name="Lopes M.R."/>
            <person name="Hittinger C.T."/>
            <person name="Goker M."/>
            <person name="Salamov A."/>
            <person name="Wisecaver J."/>
            <person name="Long T.M."/>
            <person name="Aerts A.L."/>
            <person name="Barry K."/>
            <person name="Choi C."/>
            <person name="Clum A."/>
            <person name="Coughlan A.Y."/>
            <person name="Deshpande S."/>
            <person name="Douglass A.P."/>
            <person name="Hanson S.J."/>
            <person name="Klenk H.-P."/>
            <person name="Labutti K."/>
            <person name="Lapidus A."/>
            <person name="Lindquist E."/>
            <person name="Lipzen A."/>
            <person name="Meier-Kolthoff J.P."/>
            <person name="Ohm R.A."/>
            <person name="Otillar R.P."/>
            <person name="Pangilinan J."/>
            <person name="Peng Y."/>
            <person name="Rokas A."/>
            <person name="Rosa C.A."/>
            <person name="Scheuner C."/>
            <person name="Sibirny A.A."/>
            <person name="Slot J.C."/>
            <person name="Stielow J.B."/>
            <person name="Sun H."/>
            <person name="Kurtzman C.P."/>
            <person name="Blackwell M."/>
            <person name="Grigoriev I.V."/>
            <person name="Jeffries T.W."/>
        </authorList>
    </citation>
    <scope>NUCLEOTIDE SEQUENCE [LARGE SCALE GENOMIC DNA]</scope>
    <source>
        <strain evidence="19">NRRL Y-2460</strain>
    </source>
</reference>
<keyword evidence="12 16" id="KW-0445">Lipid transport</keyword>
<dbReference type="InterPro" id="IPR011074">
    <property type="entry name" value="CRAL/TRIO_N_dom"/>
</dbReference>
<dbReference type="PROSITE" id="PS50191">
    <property type="entry name" value="CRAL_TRIO"/>
    <property type="match status" value="1"/>
</dbReference>
<comment type="catalytic activity">
    <reaction evidence="14">
        <text>a 1,2-diacyl-sn-glycero-3-phospho-(1D-myo-inositol)(in) = a 1,2-diacyl-sn-glycero-3-phospho-(1D-myo-inositol)(out)</text>
        <dbReference type="Rhea" id="RHEA:38691"/>
        <dbReference type="ChEBI" id="CHEBI:57880"/>
    </reaction>
    <physiologicalReaction direction="left-to-right" evidence="14">
        <dbReference type="Rhea" id="RHEA:38692"/>
    </physiologicalReaction>
</comment>
<keyword evidence="13 16" id="KW-0472">Membrane</keyword>
<accession>A0A1E4TQN3</accession>
<dbReference type="Proteomes" id="UP000094236">
    <property type="component" value="Unassembled WGS sequence"/>
</dbReference>
<feature type="domain" description="CRAL-TRIO" evidence="17">
    <location>
        <begin position="133"/>
        <end position="257"/>
    </location>
</feature>
<evidence type="ECO:0000256" key="6">
    <source>
        <dbReference type="ARBA" id="ARBA00022490"/>
    </source>
</evidence>
<dbReference type="EMBL" id="KV454016">
    <property type="protein sequence ID" value="ODV94057.1"/>
    <property type="molecule type" value="Genomic_DNA"/>
</dbReference>
<organism evidence="18 19">
    <name type="scientific">Pachysolen tannophilus NRRL Y-2460</name>
    <dbReference type="NCBI Taxonomy" id="669874"/>
    <lineage>
        <taxon>Eukaryota</taxon>
        <taxon>Fungi</taxon>
        <taxon>Dikarya</taxon>
        <taxon>Ascomycota</taxon>
        <taxon>Saccharomycotina</taxon>
        <taxon>Pichiomycetes</taxon>
        <taxon>Pachysolenaceae</taxon>
        <taxon>Pachysolen</taxon>
    </lineage>
</organism>
<dbReference type="GO" id="GO:0005886">
    <property type="term" value="C:plasma membrane"/>
    <property type="evidence" value="ECO:0007669"/>
    <property type="project" value="EnsemblFungi"/>
</dbReference>
<evidence type="ECO:0000259" key="17">
    <source>
        <dbReference type="PROSITE" id="PS50191"/>
    </source>
</evidence>
<dbReference type="GO" id="GO:0017157">
    <property type="term" value="P:regulation of exocytosis"/>
    <property type="evidence" value="ECO:0007669"/>
    <property type="project" value="EnsemblFungi"/>
</dbReference>
<dbReference type="GO" id="GO:0046488">
    <property type="term" value="P:phosphatidylinositol metabolic process"/>
    <property type="evidence" value="ECO:0007669"/>
    <property type="project" value="EnsemblFungi"/>
</dbReference>
<dbReference type="PANTHER" id="PTHR47669:SF1">
    <property type="entry name" value="PHOSPHATIDYLINOSITOL TRANSFER PROTEIN SFH5"/>
    <property type="match status" value="1"/>
</dbReference>
<dbReference type="InterPro" id="IPR036865">
    <property type="entry name" value="CRAL-TRIO_dom_sf"/>
</dbReference>
<evidence type="ECO:0000256" key="11">
    <source>
        <dbReference type="ARBA" id="ARBA00023004"/>
    </source>
</evidence>
<dbReference type="Gene3D" id="3.40.525.10">
    <property type="entry name" value="CRAL-TRIO lipid binding domain"/>
    <property type="match status" value="1"/>
</dbReference>
<keyword evidence="5 16" id="KW-0813">Transport</keyword>
<evidence type="ECO:0000256" key="9">
    <source>
        <dbReference type="ARBA" id="ARBA00022824"/>
    </source>
</evidence>
<evidence type="ECO:0000313" key="19">
    <source>
        <dbReference type="Proteomes" id="UP000094236"/>
    </source>
</evidence>
<keyword evidence="10 16" id="KW-0492">Microsome</keyword>
<dbReference type="SMART" id="SM01100">
    <property type="entry name" value="CRAL_TRIO_N"/>
    <property type="match status" value="1"/>
</dbReference>
<dbReference type="InterPro" id="IPR036273">
    <property type="entry name" value="CRAL/TRIO_N_dom_sf"/>
</dbReference>
<dbReference type="GO" id="GO:0043001">
    <property type="term" value="P:Golgi to plasma membrane protein transport"/>
    <property type="evidence" value="ECO:0007669"/>
    <property type="project" value="EnsemblFungi"/>
</dbReference>
<evidence type="ECO:0000256" key="8">
    <source>
        <dbReference type="ARBA" id="ARBA00022723"/>
    </source>
</evidence>
<gene>
    <name evidence="18" type="ORF">PACTADRAFT_4014</name>
</gene>
<keyword evidence="11" id="KW-0408">Iron</keyword>
<dbReference type="GO" id="GO:0005829">
    <property type="term" value="C:cytosol"/>
    <property type="evidence" value="ECO:0007669"/>
    <property type="project" value="EnsemblFungi"/>
</dbReference>
<dbReference type="GO" id="GO:2000114">
    <property type="term" value="P:regulation of establishment of cell polarity"/>
    <property type="evidence" value="ECO:0007669"/>
    <property type="project" value="EnsemblFungi"/>
</dbReference>
<evidence type="ECO:0000256" key="14">
    <source>
        <dbReference type="ARBA" id="ARBA00024146"/>
    </source>
</evidence>
<dbReference type="AlphaFoldDB" id="A0A1E4TQN3"/>
<comment type="similarity">
    <text evidence="3 16">Belongs to the SFH5 family.</text>
</comment>
<keyword evidence="7" id="KW-0349">Heme</keyword>
<keyword evidence="19" id="KW-1185">Reference proteome</keyword>
<comment type="subcellular location">
    <subcellularLocation>
        <location evidence="16">Cytoplasm</location>
    </subcellularLocation>
    <subcellularLocation>
        <location evidence="2 16">Endoplasmic reticulum membrane</location>
        <topology evidence="2 16">Peripheral membrane protein</topology>
    </subcellularLocation>
    <subcellularLocation>
        <location evidence="16">Microsome membrane</location>
        <topology evidence="16">Peripheral membrane protein</topology>
    </subcellularLocation>
</comment>
<dbReference type="GO" id="GO:0008526">
    <property type="term" value="F:phosphatidylinositol transfer activity"/>
    <property type="evidence" value="ECO:0007669"/>
    <property type="project" value="UniProtKB-UniRule"/>
</dbReference>
<dbReference type="STRING" id="669874.A0A1E4TQN3"/>
<evidence type="ECO:0000256" key="16">
    <source>
        <dbReference type="RuleBase" id="RU367059"/>
    </source>
</evidence>
<keyword evidence="6 16" id="KW-0963">Cytoplasm</keyword>
<dbReference type="Pfam" id="PF03765">
    <property type="entry name" value="CRAL_TRIO_N"/>
    <property type="match status" value="1"/>
</dbReference>
<evidence type="ECO:0000256" key="7">
    <source>
        <dbReference type="ARBA" id="ARBA00022617"/>
    </source>
</evidence>
<comment type="function">
    <text evidence="15">Non-classical phosphatidylinositol (PtdIns) transfer protein (PITP), which exhibits PtdIns-binding/transfer activity in the absence of detectable PtdCho-binding/transfer activity. Regulates PtdIns(4,5)P2 homeostasis at the plasma membrane. Heme-binding protein that may play a role in organic oxidant-induced stress responses.</text>
</comment>
<dbReference type="GO" id="GO:0005789">
    <property type="term" value="C:endoplasmic reticulum membrane"/>
    <property type="evidence" value="ECO:0007669"/>
    <property type="project" value="UniProtKB-SubCell"/>
</dbReference>
<dbReference type="Pfam" id="PF00650">
    <property type="entry name" value="CRAL_TRIO"/>
    <property type="match status" value="1"/>
</dbReference>
<dbReference type="GO" id="GO:0020037">
    <property type="term" value="F:heme binding"/>
    <property type="evidence" value="ECO:0007669"/>
    <property type="project" value="EnsemblFungi"/>
</dbReference>
<evidence type="ECO:0000256" key="5">
    <source>
        <dbReference type="ARBA" id="ARBA00022448"/>
    </source>
</evidence>
<evidence type="ECO:0000313" key="18">
    <source>
        <dbReference type="EMBL" id="ODV94057.1"/>
    </source>
</evidence>
<evidence type="ECO:0000256" key="15">
    <source>
        <dbReference type="ARBA" id="ARBA00024180"/>
    </source>
</evidence>
<evidence type="ECO:0000256" key="1">
    <source>
        <dbReference type="ARBA" id="ARBA00001970"/>
    </source>
</evidence>
<dbReference type="SMART" id="SM00516">
    <property type="entry name" value="SEC14"/>
    <property type="match status" value="1"/>
</dbReference>
<dbReference type="SUPFAM" id="SSF52087">
    <property type="entry name" value="CRAL/TRIO domain"/>
    <property type="match status" value="1"/>
</dbReference>
<dbReference type="GO" id="GO:0046872">
    <property type="term" value="F:metal ion binding"/>
    <property type="evidence" value="ECO:0007669"/>
    <property type="project" value="UniProtKB-KW"/>
</dbReference>
<evidence type="ECO:0000256" key="4">
    <source>
        <dbReference type="ARBA" id="ARBA00018320"/>
    </source>
</evidence>
<proteinExistence type="inferred from homology"/>
<evidence type="ECO:0000256" key="10">
    <source>
        <dbReference type="ARBA" id="ARBA00022848"/>
    </source>
</evidence>
<evidence type="ECO:0000256" key="2">
    <source>
        <dbReference type="ARBA" id="ARBA00004406"/>
    </source>
</evidence>
<keyword evidence="8" id="KW-0479">Metal-binding</keyword>
<evidence type="ECO:0000256" key="3">
    <source>
        <dbReference type="ARBA" id="ARBA00006667"/>
    </source>
</evidence>
<dbReference type="GO" id="GO:0032541">
    <property type="term" value="C:cortical endoplasmic reticulum"/>
    <property type="evidence" value="ECO:0007669"/>
    <property type="project" value="EnsemblFungi"/>
</dbReference>
<dbReference type="OrthoDB" id="75724at2759"/>
<evidence type="ECO:0000256" key="12">
    <source>
        <dbReference type="ARBA" id="ARBA00023055"/>
    </source>
</evidence>
<dbReference type="PANTHER" id="PTHR47669">
    <property type="entry name" value="PHOSPHATIDYLINOSITOL TRANSFER PROTEIN SFH5"/>
    <property type="match status" value="1"/>
</dbReference>
<comment type="cofactor">
    <cofactor evidence="1">
        <name>heme b</name>
        <dbReference type="ChEBI" id="CHEBI:60344"/>
    </cofactor>
</comment>
<dbReference type="CDD" id="cd00170">
    <property type="entry name" value="SEC14"/>
    <property type="match status" value="1"/>
</dbReference>
<name>A0A1E4TQN3_PACTA</name>
<protein>
    <recommendedName>
        <fullName evidence="4 16">Phosphatidylinositol transfer protein SFH5</fullName>
        <shortName evidence="16">PITP SFH5</shortName>
    </recommendedName>
</protein>
<keyword evidence="9 16" id="KW-0256">Endoplasmic reticulum</keyword>
<dbReference type="InterPro" id="IPR042938">
    <property type="entry name" value="Sfh5"/>
</dbReference>